<dbReference type="AlphaFoldDB" id="A0A1I7X0Y9"/>
<feature type="region of interest" description="Disordered" evidence="1">
    <location>
        <begin position="1"/>
        <end position="28"/>
    </location>
</feature>
<organism evidence="2 3">
    <name type="scientific">Heterorhabditis bacteriophora</name>
    <name type="common">Entomopathogenic nematode worm</name>
    <dbReference type="NCBI Taxonomy" id="37862"/>
    <lineage>
        <taxon>Eukaryota</taxon>
        <taxon>Metazoa</taxon>
        <taxon>Ecdysozoa</taxon>
        <taxon>Nematoda</taxon>
        <taxon>Chromadorea</taxon>
        <taxon>Rhabditida</taxon>
        <taxon>Rhabditina</taxon>
        <taxon>Rhabditomorpha</taxon>
        <taxon>Strongyloidea</taxon>
        <taxon>Heterorhabditidae</taxon>
        <taxon>Heterorhabditis</taxon>
    </lineage>
</organism>
<name>A0A1I7X0Y9_HETBA</name>
<dbReference type="WBParaSite" id="Hba_11229">
    <property type="protein sequence ID" value="Hba_11229"/>
    <property type="gene ID" value="Hba_11229"/>
</dbReference>
<accession>A0A1I7X0Y9</accession>
<keyword evidence="2" id="KW-1185">Reference proteome</keyword>
<sequence>MSQLELSETTNNSRKAARWIPRLNDGQW</sequence>
<evidence type="ECO:0000313" key="2">
    <source>
        <dbReference type="Proteomes" id="UP000095283"/>
    </source>
</evidence>
<dbReference type="Proteomes" id="UP000095283">
    <property type="component" value="Unplaced"/>
</dbReference>
<protein>
    <submittedName>
        <fullName evidence="3">Uncharacterized protein</fullName>
    </submittedName>
</protein>
<evidence type="ECO:0000256" key="1">
    <source>
        <dbReference type="SAM" id="MobiDB-lite"/>
    </source>
</evidence>
<evidence type="ECO:0000313" key="3">
    <source>
        <dbReference type="WBParaSite" id="Hba_11229"/>
    </source>
</evidence>
<reference evidence="3" key="1">
    <citation type="submission" date="2016-11" db="UniProtKB">
        <authorList>
            <consortium name="WormBaseParasite"/>
        </authorList>
    </citation>
    <scope>IDENTIFICATION</scope>
</reference>
<proteinExistence type="predicted"/>
<feature type="compositionally biased region" description="Polar residues" evidence="1">
    <location>
        <begin position="1"/>
        <end position="14"/>
    </location>
</feature>